<evidence type="ECO:0000313" key="3">
    <source>
        <dbReference type="Proteomes" id="UP000440578"/>
    </source>
</evidence>
<dbReference type="Proteomes" id="UP000440578">
    <property type="component" value="Unassembled WGS sequence"/>
</dbReference>
<organism evidence="2 3">
    <name type="scientific">Amphibalanus amphitrite</name>
    <name type="common">Striped barnacle</name>
    <name type="synonym">Balanus amphitrite</name>
    <dbReference type="NCBI Taxonomy" id="1232801"/>
    <lineage>
        <taxon>Eukaryota</taxon>
        <taxon>Metazoa</taxon>
        <taxon>Ecdysozoa</taxon>
        <taxon>Arthropoda</taxon>
        <taxon>Crustacea</taxon>
        <taxon>Multicrustacea</taxon>
        <taxon>Cirripedia</taxon>
        <taxon>Thoracica</taxon>
        <taxon>Thoracicalcarea</taxon>
        <taxon>Balanomorpha</taxon>
        <taxon>Balanoidea</taxon>
        <taxon>Balanidae</taxon>
        <taxon>Amphibalaninae</taxon>
        <taxon>Amphibalanus</taxon>
    </lineage>
</organism>
<evidence type="ECO:0000256" key="1">
    <source>
        <dbReference type="SAM" id="MobiDB-lite"/>
    </source>
</evidence>
<reference evidence="2 3" key="1">
    <citation type="submission" date="2019-07" db="EMBL/GenBank/DDBJ databases">
        <title>Draft genome assembly of a fouling barnacle, Amphibalanus amphitrite (Darwin, 1854): The first reference genome for Thecostraca.</title>
        <authorList>
            <person name="Kim W."/>
        </authorList>
    </citation>
    <scope>NUCLEOTIDE SEQUENCE [LARGE SCALE GENOMIC DNA]</scope>
    <source>
        <strain evidence="2">SNU_AA5</strain>
        <tissue evidence="2">Soma without cirri and trophi</tissue>
    </source>
</reference>
<proteinExistence type="predicted"/>
<evidence type="ECO:0000313" key="2">
    <source>
        <dbReference type="EMBL" id="KAF0311236.1"/>
    </source>
</evidence>
<dbReference type="AlphaFoldDB" id="A0A6A4WUN4"/>
<accession>A0A6A4WUN4</accession>
<keyword evidence="3" id="KW-1185">Reference proteome</keyword>
<sequence length="108" mass="11933">MRVGSCRCRLELELELVGRLELELELLVALHPRSTPDLVHPSPPPYPELSSPPGHLILRSPMTAFRGRHGVCAVPSGRVRLEDAIPKSPDPVTSARLNGRTRLELTED</sequence>
<name>A0A6A4WUN4_AMPAM</name>
<feature type="region of interest" description="Disordered" evidence="1">
    <location>
        <begin position="83"/>
        <end position="108"/>
    </location>
</feature>
<dbReference type="EMBL" id="VIIS01000251">
    <property type="protein sequence ID" value="KAF0311236.1"/>
    <property type="molecule type" value="Genomic_DNA"/>
</dbReference>
<gene>
    <name evidence="2" type="ORF">FJT64_017911</name>
</gene>
<comment type="caution">
    <text evidence="2">The sequence shown here is derived from an EMBL/GenBank/DDBJ whole genome shotgun (WGS) entry which is preliminary data.</text>
</comment>
<protein>
    <submittedName>
        <fullName evidence="2">Uncharacterized protein</fullName>
    </submittedName>
</protein>